<gene>
    <name evidence="1" type="ORF">E2C01_001272</name>
</gene>
<comment type="caution">
    <text evidence="1">The sequence shown here is derived from an EMBL/GenBank/DDBJ whole genome shotgun (WGS) entry which is preliminary data.</text>
</comment>
<keyword evidence="2" id="KW-1185">Reference proteome</keyword>
<dbReference type="EMBL" id="VSRR010000040">
    <property type="protein sequence ID" value="MPC08678.1"/>
    <property type="molecule type" value="Genomic_DNA"/>
</dbReference>
<evidence type="ECO:0000313" key="1">
    <source>
        <dbReference type="EMBL" id="MPC08678.1"/>
    </source>
</evidence>
<protein>
    <submittedName>
        <fullName evidence="1">Uncharacterized protein</fullName>
    </submittedName>
</protein>
<dbReference type="AlphaFoldDB" id="A0A5B7CHJ7"/>
<dbReference type="Proteomes" id="UP000324222">
    <property type="component" value="Unassembled WGS sequence"/>
</dbReference>
<name>A0A5B7CHJ7_PORTR</name>
<sequence>MGRPLNASLGPYRVVAASVQESGARDPGSGTDRRQETHVQFLASPLLPRRKVHEIKSIVICRILVIGGIPRRV</sequence>
<proteinExistence type="predicted"/>
<accession>A0A5B7CHJ7</accession>
<reference evidence="1 2" key="1">
    <citation type="submission" date="2019-05" db="EMBL/GenBank/DDBJ databases">
        <title>Another draft genome of Portunus trituberculatus and its Hox gene families provides insights of decapod evolution.</title>
        <authorList>
            <person name="Jeong J.-H."/>
            <person name="Song I."/>
            <person name="Kim S."/>
            <person name="Choi T."/>
            <person name="Kim D."/>
            <person name="Ryu S."/>
            <person name="Kim W."/>
        </authorList>
    </citation>
    <scope>NUCLEOTIDE SEQUENCE [LARGE SCALE GENOMIC DNA]</scope>
    <source>
        <tissue evidence="1">Muscle</tissue>
    </source>
</reference>
<organism evidence="1 2">
    <name type="scientific">Portunus trituberculatus</name>
    <name type="common">Swimming crab</name>
    <name type="synonym">Neptunus trituberculatus</name>
    <dbReference type="NCBI Taxonomy" id="210409"/>
    <lineage>
        <taxon>Eukaryota</taxon>
        <taxon>Metazoa</taxon>
        <taxon>Ecdysozoa</taxon>
        <taxon>Arthropoda</taxon>
        <taxon>Crustacea</taxon>
        <taxon>Multicrustacea</taxon>
        <taxon>Malacostraca</taxon>
        <taxon>Eumalacostraca</taxon>
        <taxon>Eucarida</taxon>
        <taxon>Decapoda</taxon>
        <taxon>Pleocyemata</taxon>
        <taxon>Brachyura</taxon>
        <taxon>Eubrachyura</taxon>
        <taxon>Portunoidea</taxon>
        <taxon>Portunidae</taxon>
        <taxon>Portuninae</taxon>
        <taxon>Portunus</taxon>
    </lineage>
</organism>
<evidence type="ECO:0000313" key="2">
    <source>
        <dbReference type="Proteomes" id="UP000324222"/>
    </source>
</evidence>